<reference evidence="2 3" key="1">
    <citation type="submission" date="2018-07" db="EMBL/GenBank/DDBJ databases">
        <title>Complete genome sequence of soil actinomycete Streptomyces cavourensis tj430.</title>
        <authorList>
            <person name="Wang P."/>
            <person name="Huang Y."/>
        </authorList>
    </citation>
    <scope>NUCLEOTIDE SEQUENCE [LARGE SCALE GENOMIC DNA]</scope>
    <source>
        <strain evidence="2 3">TJ430</strain>
    </source>
</reference>
<evidence type="ECO:0000313" key="2">
    <source>
        <dbReference type="EMBL" id="AXI71266.1"/>
    </source>
</evidence>
<dbReference type="Proteomes" id="UP000253779">
    <property type="component" value="Chromosome"/>
</dbReference>
<dbReference type="RefSeq" id="WP_114930562.1">
    <property type="nucleotide sequence ID" value="NZ_CP030930.1"/>
</dbReference>
<sequence>MVGMLDGVAWAAELESVFARVAGRFARADLRWRMRDYLRGLLAPVARKNGWQLAEYAGHRTPDGFQRLLNSSVWDADAVRDDVREYVAERLGPGGVLIIDDTGFVKKGTTSAGVGRQYTGTSGKIDNCQIGVFAAYATSRGRALVDRELYLPKAWTSDRERCRAAKIPDERQFATKGELAKVIVTRSLAAGLPADWVTADEAYGQEWKFRRLLEELGVGYVVAVPKSQQVKSLAGFWRIDELIAQAPEDAWQRISCGDGAKGPRAYDWASAKLPAIGFSDGDTPTHHRWVLARRSLTRPDEISYYFAYAPLACTVADLARVAGTRWAIEECFQAAKNECGLDEYEVRRYIGWYRHITLAMLAHAFLAGLAADAAKAAETTPPASLPSPWQRSAGSWNISCPQPEPGAILENTH</sequence>
<dbReference type="PANTHER" id="PTHR33627:SF1">
    <property type="entry name" value="TRANSPOSASE"/>
    <property type="match status" value="1"/>
</dbReference>
<dbReference type="InterPro" id="IPR012337">
    <property type="entry name" value="RNaseH-like_sf"/>
</dbReference>
<dbReference type="SUPFAM" id="SSF53098">
    <property type="entry name" value="Ribonuclease H-like"/>
    <property type="match status" value="1"/>
</dbReference>
<dbReference type="InterPro" id="IPR039365">
    <property type="entry name" value="IS701-like"/>
</dbReference>
<dbReference type="NCBIfam" id="NF033540">
    <property type="entry name" value="transpos_IS701"/>
    <property type="match status" value="1"/>
</dbReference>
<dbReference type="AlphaFoldDB" id="A0AAD0Q2W4"/>
<dbReference type="EMBL" id="CP030930">
    <property type="protein sequence ID" value="AXI71266.1"/>
    <property type="molecule type" value="Genomic_DNA"/>
</dbReference>
<name>A0AAD0Q2W4_9ACTN</name>
<dbReference type="PANTHER" id="PTHR33627">
    <property type="entry name" value="TRANSPOSASE"/>
    <property type="match status" value="1"/>
</dbReference>
<evidence type="ECO:0000259" key="1">
    <source>
        <dbReference type="Pfam" id="PF13546"/>
    </source>
</evidence>
<accession>A0AAD0Q2W4</accession>
<organism evidence="2 3">
    <name type="scientific">Streptomyces cavourensis</name>
    <dbReference type="NCBI Taxonomy" id="67258"/>
    <lineage>
        <taxon>Bacteria</taxon>
        <taxon>Bacillati</taxon>
        <taxon>Actinomycetota</taxon>
        <taxon>Actinomycetes</taxon>
        <taxon>Kitasatosporales</taxon>
        <taxon>Streptomycetaceae</taxon>
        <taxon>Streptomyces</taxon>
    </lineage>
</organism>
<gene>
    <name evidence="2" type="ORF">DTW94_08050</name>
</gene>
<dbReference type="Pfam" id="PF13546">
    <property type="entry name" value="DDE_5"/>
    <property type="match status" value="1"/>
</dbReference>
<feature type="domain" description="Transposase IS701-like DDE" evidence="1">
    <location>
        <begin position="23"/>
        <end position="230"/>
    </location>
</feature>
<evidence type="ECO:0000313" key="3">
    <source>
        <dbReference type="Proteomes" id="UP000253779"/>
    </source>
</evidence>
<proteinExistence type="predicted"/>
<dbReference type="InterPro" id="IPR038721">
    <property type="entry name" value="IS701-like_DDE_dom"/>
</dbReference>
<protein>
    <submittedName>
        <fullName evidence="2">IS701 family transposase</fullName>
    </submittedName>
</protein>